<name>C4XEL2_MYCFP</name>
<dbReference type="HOGENOM" id="CLU_013802_0_0_14"/>
<dbReference type="EMBL" id="AP009608">
    <property type="protein sequence ID" value="BAH69584.1"/>
    <property type="molecule type" value="Genomic_DNA"/>
</dbReference>
<evidence type="ECO:0008006" key="3">
    <source>
        <dbReference type="Google" id="ProtNLM"/>
    </source>
</evidence>
<evidence type="ECO:0000313" key="2">
    <source>
        <dbReference type="Proteomes" id="UP000006810"/>
    </source>
</evidence>
<reference evidence="1 2" key="1">
    <citation type="journal article" date="2009" name="Curr. Microbiol.">
        <title>Molecular cloning and expression of a novel cholinephosphotransferase involved in glycoglycerophospholipid biosynthesis of Mycoplasma fermentans.</title>
        <authorList>
            <person name="Ishida N."/>
            <person name="Irikura D."/>
            <person name="Matsuda K."/>
            <person name="Sato S."/>
            <person name="Asano K."/>
        </authorList>
    </citation>
    <scope>NUCLEOTIDE SEQUENCE [LARGE SCALE GENOMIC DNA]</scope>
    <source>
        <strain evidence="2">ATCC 19989 / NBRC 14854 / NCTC 10117 / PG18</strain>
    </source>
</reference>
<dbReference type="Proteomes" id="UP000006810">
    <property type="component" value="Chromosome"/>
</dbReference>
<proteinExistence type="predicted"/>
<keyword evidence="2" id="KW-1185">Reference proteome</keyword>
<protein>
    <recommendedName>
        <fullName evidence="3">Lipoprotein</fullName>
    </recommendedName>
</protein>
<accession>C4XEL2</accession>
<dbReference type="PATRIC" id="fig|496833.3.peg.747"/>
<gene>
    <name evidence="1" type="ordered locus">MBIO_0319</name>
</gene>
<sequence>MLLKKILIYRKEIMNKKRRLLWSFAPLATLAAFAPVAISASCGRKGRVIPNLDLIKGQTNWSVVNSKYTEDSYTTDLSTTYGGFLNRLEEETGAYLLTTRSFGNCKIVQAGPKGHERKFVKSPSYWRYSLEYADAVVVTKADGTEAVFDSDEAELKQTPEHPEDKAKNIPAHFDLANYHARSANARSVNSAEFEKALKGAKKIQLRVRKGAKWVDSLGNETKYDVVGDDFYISWLRTYTLSTGVRNSYLKGTKYEDKVAELDKLASGMLSKATKNFTNALRYPNQYLYGLYGVDSNKFKNRSEFLTEKDGREFINFTQLAGKEDITSFQDLLYNVATSKDFVAAPSQYIKETMNSPKISVWNGKNGSKSKSNLLSALSELPEDNLLRVAGVYTYGASEKDMLYAGRYFSAGYYPEASEYRFYKNRFYFDKDFVESEKNFGRVVTKYYSTTEDVFVAQIFDLYQKGKLHTLSFAQLNQQQQLDVTKNPQKYGLEYRQSLNKLNSPFKLLFNTIPYGKNFNADTKNRFLNVHAAKLFYGLTDNQVHNGTTQEETNEDLYVNMLSGRSVAFRSLLTAAVNWNAVANTLSNNKTKPWLAGVAPHGKIGGSDQDTTAAAKRPVDDYENLNTFYTVDSNGEIGITVTPTENATIANTASTTEEKYKSAKFNEVKAAIKKILDDYEATLPAGEKLEVEWTVPNRYINWNPSNMEKVFKSLESLIKSIDPRLKPSYKKFESSESDKAKWGDSLFGGSIAKIISWGYDIDNIGSGIDGITNSGFIGALFSIGTSAKLQNKLQKAFPTLVQASKELVEFALKSENNFKFGFNLHDFNKIPTKFSNDLAENLHHLKWDSKENKFVFDEKENFTMSSVISSQFFVSYVKKHTNAQVLTLTKEIMNYMGVVVNPAKTIANENFGPTLINSEYYEVPFAADNNLWLADIIVKNVKK</sequence>
<dbReference type="eggNOG" id="ENOG5030MFQ">
    <property type="taxonomic scope" value="Bacteria"/>
</dbReference>
<dbReference type="AlphaFoldDB" id="C4XEL2"/>
<organism evidence="1 2">
    <name type="scientific">Mycoplasmopsis fermentans (strain ATCC 19989 / NBRC 14854 / NCTC 10117 / PG18)</name>
    <name type="common">Mycoplasma fermentans</name>
    <dbReference type="NCBI Taxonomy" id="496833"/>
    <lineage>
        <taxon>Bacteria</taxon>
        <taxon>Bacillati</taxon>
        <taxon>Mycoplasmatota</taxon>
        <taxon>Mycoplasmoidales</taxon>
        <taxon>Metamycoplasmataceae</taxon>
        <taxon>Mycoplasmopsis</taxon>
    </lineage>
</organism>
<dbReference type="NCBIfam" id="NF045850">
    <property type="entry name" value="ABC_Mplas_LP"/>
    <property type="match status" value="1"/>
</dbReference>
<evidence type="ECO:0000313" key="1">
    <source>
        <dbReference type="EMBL" id="BAH69584.1"/>
    </source>
</evidence>
<dbReference type="KEGG" id="mfp:MBIO_0319"/>